<evidence type="ECO:0000313" key="2">
    <source>
        <dbReference type="EMBL" id="KAK8071333.1"/>
    </source>
</evidence>
<comment type="caution">
    <text evidence="2">The sequence shown here is derived from an EMBL/GenBank/DDBJ whole genome shotgun (WGS) entry which is preliminary data.</text>
</comment>
<protein>
    <submittedName>
        <fullName evidence="2">Zinc finger domain-containing protein</fullName>
    </submittedName>
</protein>
<keyword evidence="3" id="KW-1185">Reference proteome</keyword>
<dbReference type="Proteomes" id="UP001433268">
    <property type="component" value="Unassembled WGS sequence"/>
</dbReference>
<dbReference type="RefSeq" id="XP_066665141.1">
    <property type="nucleotide sequence ID" value="XM_066815851.1"/>
</dbReference>
<dbReference type="EMBL" id="JAQQWN010000008">
    <property type="protein sequence ID" value="KAK8071333.1"/>
    <property type="molecule type" value="Genomic_DNA"/>
</dbReference>
<reference evidence="2 3" key="1">
    <citation type="submission" date="2023-01" db="EMBL/GenBank/DDBJ databases">
        <title>Analysis of 21 Apiospora genomes using comparative genomics revels a genus with tremendous synthesis potential of carbohydrate active enzymes and secondary metabolites.</title>
        <authorList>
            <person name="Sorensen T."/>
        </authorList>
    </citation>
    <scope>NUCLEOTIDE SEQUENCE [LARGE SCALE GENOMIC DNA]</scope>
    <source>
        <strain evidence="2 3">CBS 114990</strain>
    </source>
</reference>
<sequence length="338" mass="39377">MSSPSFSSSDISYQQQQPAAAKKFPRFSALPPEIRLHVWRFFAPIGPDRKPQMFAFETCHPEGRDGPKMALPCPSLVQQTAGVRAVLAVSQESRTEALRAFPDTLGSYTDNLVIRFDGERDVVMLDKRPKHGRARQPWGITIQELAKSVRQLAIGPRYFNKYRLHPRNPMLLFWIIRPFERVNVVYYTQDASVLEEASCSWCVSTQVHHFYNPETEPSCKPLRRPEILYCWPDLVSNREYAQQEPSIRETDYAASHRLRDFLNMFLDTMYEEVPTPEQLVLTVLSRSRFVFFTHEDLRRFERVEYWPMVAFVGFSCVRRYRSMGGVDVEKHPDDSDLE</sequence>
<dbReference type="InterPro" id="IPR045518">
    <property type="entry name" value="2EXR"/>
</dbReference>
<evidence type="ECO:0000313" key="3">
    <source>
        <dbReference type="Proteomes" id="UP001433268"/>
    </source>
</evidence>
<organism evidence="2 3">
    <name type="scientific">Apiospora hydei</name>
    <dbReference type="NCBI Taxonomy" id="1337664"/>
    <lineage>
        <taxon>Eukaryota</taxon>
        <taxon>Fungi</taxon>
        <taxon>Dikarya</taxon>
        <taxon>Ascomycota</taxon>
        <taxon>Pezizomycotina</taxon>
        <taxon>Sordariomycetes</taxon>
        <taxon>Xylariomycetidae</taxon>
        <taxon>Amphisphaeriales</taxon>
        <taxon>Apiosporaceae</taxon>
        <taxon>Apiospora</taxon>
    </lineage>
</organism>
<dbReference type="Pfam" id="PF20150">
    <property type="entry name" value="2EXR"/>
    <property type="match status" value="1"/>
</dbReference>
<name>A0ABR1VJE3_9PEZI</name>
<evidence type="ECO:0000259" key="1">
    <source>
        <dbReference type="Pfam" id="PF20150"/>
    </source>
</evidence>
<gene>
    <name evidence="2" type="ORF">PG997_011536</name>
</gene>
<accession>A0ABR1VJE3</accession>
<dbReference type="GeneID" id="92048911"/>
<feature type="domain" description="2EXR" evidence="1">
    <location>
        <begin position="24"/>
        <end position="123"/>
    </location>
</feature>
<proteinExistence type="predicted"/>